<dbReference type="KEGG" id="dsc:ABOD76_07485"/>
<reference evidence="2" key="1">
    <citation type="submission" date="2024-06" db="EMBL/GenBank/DDBJ databases">
        <title>Draft Genome Sequence of Deinococcus sonorensis Type Strain KR-87, a Biofilm Producing Representative of the Genus Deinococcus.</title>
        <authorList>
            <person name="Boren L.S."/>
            <person name="Grosso R.A."/>
            <person name="Hugenberg-Cox A.N."/>
            <person name="Hill J.T.E."/>
            <person name="Albert C.M."/>
            <person name="Tuohy J.M."/>
        </authorList>
    </citation>
    <scope>NUCLEOTIDE SEQUENCE</scope>
    <source>
        <strain evidence="2">KR-87</strain>
    </source>
</reference>
<accession>A0AAU7UCL8</accession>
<dbReference type="RefSeq" id="WP_350244187.1">
    <property type="nucleotide sequence ID" value="NZ_CP158299.1"/>
</dbReference>
<dbReference type="Gene3D" id="2.60.40.4070">
    <property type="match status" value="1"/>
</dbReference>
<evidence type="ECO:0000256" key="1">
    <source>
        <dbReference type="SAM" id="SignalP"/>
    </source>
</evidence>
<proteinExistence type="predicted"/>
<organism evidence="2">
    <name type="scientific">Deinococcus sonorensis KR-87</name>
    <dbReference type="NCBI Taxonomy" id="694439"/>
    <lineage>
        <taxon>Bacteria</taxon>
        <taxon>Thermotogati</taxon>
        <taxon>Deinococcota</taxon>
        <taxon>Deinococci</taxon>
        <taxon>Deinococcales</taxon>
        <taxon>Deinococcaceae</taxon>
        <taxon>Deinococcus</taxon>
    </lineage>
</organism>
<name>A0AAU7UCL8_9DEIO</name>
<dbReference type="PROSITE" id="PS51318">
    <property type="entry name" value="TAT"/>
    <property type="match status" value="1"/>
</dbReference>
<evidence type="ECO:0000313" key="2">
    <source>
        <dbReference type="EMBL" id="XBV86135.1"/>
    </source>
</evidence>
<sequence>MRHTIKNGRITRRSFLIHSTVASLSLALGGRFASAQAAKPKWNAAMELAVTFTTVDSGTGRYQRPYVAVWIEDAAGTPVRTLSIWMLSPPRGTRYLDELRRWYGEATDNPVLTNGTTSSPTRPAGTYTVTWDGKTDKGALVNQGDYYVCVESVREHGPYSLVRGKVTLASAPLTHKLPDDSELKGVSVELRKHA</sequence>
<feature type="chain" id="PRO_5043493277" evidence="1">
    <location>
        <begin position="38"/>
        <end position="194"/>
    </location>
</feature>
<dbReference type="InterPro" id="IPR006311">
    <property type="entry name" value="TAT_signal"/>
</dbReference>
<gene>
    <name evidence="2" type="ORF">ABOD76_07485</name>
</gene>
<dbReference type="AlphaFoldDB" id="A0AAU7UCL8"/>
<dbReference type="Pfam" id="PF10029">
    <property type="entry name" value="DUF2271"/>
    <property type="match status" value="1"/>
</dbReference>
<feature type="signal peptide" evidence="1">
    <location>
        <begin position="1"/>
        <end position="37"/>
    </location>
</feature>
<dbReference type="InterPro" id="IPR014469">
    <property type="entry name" value="DUF2271"/>
</dbReference>
<keyword evidence="1" id="KW-0732">Signal</keyword>
<protein>
    <submittedName>
        <fullName evidence="2">DUF2271 domain-containing protein</fullName>
    </submittedName>
</protein>
<dbReference type="EMBL" id="CP158299">
    <property type="protein sequence ID" value="XBV86135.1"/>
    <property type="molecule type" value="Genomic_DNA"/>
</dbReference>
<dbReference type="PIRSF" id="PIRSF014995">
    <property type="entry name" value="UCP014995"/>
    <property type="match status" value="1"/>
</dbReference>